<keyword evidence="6 11" id="KW-0418">Kinase</keyword>
<dbReference type="Proteomes" id="UP000578819">
    <property type="component" value="Unassembled WGS sequence"/>
</dbReference>
<dbReference type="InterPro" id="IPR011712">
    <property type="entry name" value="Sig_transdc_His_kin_sub3_dim/P"/>
</dbReference>
<evidence type="ECO:0000256" key="4">
    <source>
        <dbReference type="ARBA" id="ARBA00022679"/>
    </source>
</evidence>
<reference evidence="11 12" key="1">
    <citation type="submission" date="2020-08" db="EMBL/GenBank/DDBJ databases">
        <title>Sequencing the genomes of 1000 actinobacteria strains.</title>
        <authorList>
            <person name="Klenk H.-P."/>
        </authorList>
    </citation>
    <scope>NUCLEOTIDE SEQUENCE [LARGE SCALE GENOMIC DNA]</scope>
    <source>
        <strain evidence="11 12">DSM 45886</strain>
    </source>
</reference>
<keyword evidence="8" id="KW-0902">Two-component regulatory system</keyword>
<feature type="domain" description="Histidine kinase/HSP90-like ATPase" evidence="10">
    <location>
        <begin position="284"/>
        <end position="374"/>
    </location>
</feature>
<name>A0A7W7SLQ0_9ACTN</name>
<comment type="caution">
    <text evidence="11">The sequence shown here is derived from an EMBL/GenBank/DDBJ whole genome shotgun (WGS) entry which is preliminary data.</text>
</comment>
<gene>
    <name evidence="11" type="ORF">FHR38_000837</name>
</gene>
<dbReference type="EMBL" id="JACHJW010000001">
    <property type="protein sequence ID" value="MBB4957104.1"/>
    <property type="molecule type" value="Genomic_DNA"/>
</dbReference>
<evidence type="ECO:0000256" key="8">
    <source>
        <dbReference type="ARBA" id="ARBA00023012"/>
    </source>
</evidence>
<keyword evidence="3" id="KW-0597">Phosphoprotein</keyword>
<evidence type="ECO:0000256" key="7">
    <source>
        <dbReference type="ARBA" id="ARBA00022840"/>
    </source>
</evidence>
<evidence type="ECO:0000313" key="11">
    <source>
        <dbReference type="EMBL" id="MBB4957104.1"/>
    </source>
</evidence>
<dbReference type="EC" id="2.7.13.3" evidence="2"/>
<dbReference type="GO" id="GO:0005524">
    <property type="term" value="F:ATP binding"/>
    <property type="evidence" value="ECO:0007669"/>
    <property type="project" value="UniProtKB-KW"/>
</dbReference>
<accession>A0A7W7SLQ0</accession>
<dbReference type="AlphaFoldDB" id="A0A7W7SLQ0"/>
<dbReference type="Gene3D" id="1.20.5.1930">
    <property type="match status" value="1"/>
</dbReference>
<dbReference type="Pfam" id="PF07730">
    <property type="entry name" value="HisKA_3"/>
    <property type="match status" value="1"/>
</dbReference>
<evidence type="ECO:0000256" key="3">
    <source>
        <dbReference type="ARBA" id="ARBA00022553"/>
    </source>
</evidence>
<evidence type="ECO:0000313" key="12">
    <source>
        <dbReference type="Proteomes" id="UP000578819"/>
    </source>
</evidence>
<keyword evidence="7" id="KW-0067">ATP-binding</keyword>
<dbReference type="GO" id="GO:0046983">
    <property type="term" value="F:protein dimerization activity"/>
    <property type="evidence" value="ECO:0007669"/>
    <property type="project" value="InterPro"/>
</dbReference>
<dbReference type="Gene3D" id="3.30.565.10">
    <property type="entry name" value="Histidine kinase-like ATPase, C-terminal domain"/>
    <property type="match status" value="1"/>
</dbReference>
<dbReference type="GO" id="GO:0016020">
    <property type="term" value="C:membrane"/>
    <property type="evidence" value="ECO:0007669"/>
    <property type="project" value="InterPro"/>
</dbReference>
<dbReference type="Pfam" id="PF02518">
    <property type="entry name" value="HATPase_c"/>
    <property type="match status" value="1"/>
</dbReference>
<feature type="coiled-coil region" evidence="9">
    <location>
        <begin position="153"/>
        <end position="181"/>
    </location>
</feature>
<evidence type="ECO:0000256" key="5">
    <source>
        <dbReference type="ARBA" id="ARBA00022741"/>
    </source>
</evidence>
<dbReference type="SUPFAM" id="SSF55874">
    <property type="entry name" value="ATPase domain of HSP90 chaperone/DNA topoisomerase II/histidine kinase"/>
    <property type="match status" value="1"/>
</dbReference>
<dbReference type="PANTHER" id="PTHR24421:SF10">
    <property type="entry name" value="NITRATE_NITRITE SENSOR PROTEIN NARQ"/>
    <property type="match status" value="1"/>
</dbReference>
<sequence length="374" mass="39785">MTAWRTVWQGRWARSPWWDVALAACVAVAQLWPLLSRDGPWHWWGYIVAAGSALPLVARRKAALPVLLVSHAFSASYDLVDVVAPQPLWYGPLIALYTVATRSGRWVRWGALAAVFSGGLLTVGSLDTAFRGVVVSVTAYALGRAAAGSRAYAAVLEERAARLERERILEAERAAERERARIARDMHDILAHAVSLMVVQAEAGPVVVRADPERAVATFDAIAGAGRDAMDQLRRILAVLREEQGSGAPKATVEDLPDLVRQAAGAGVEVGYEVAGEPRPLPPDLGAAVYRIVQEALTNVVKHAGASRADVRLSWQEQELAIEIRDNGRGTTAGLPPGGGNGLVGIRERAAAYGGTASAGPGPAGFTVRARLPL</sequence>
<keyword evidence="5" id="KW-0547">Nucleotide-binding</keyword>
<keyword evidence="9" id="KW-0175">Coiled coil</keyword>
<evidence type="ECO:0000256" key="1">
    <source>
        <dbReference type="ARBA" id="ARBA00000085"/>
    </source>
</evidence>
<protein>
    <recommendedName>
        <fullName evidence="2">histidine kinase</fullName>
        <ecNumber evidence="2">2.7.13.3</ecNumber>
    </recommendedName>
</protein>
<comment type="catalytic activity">
    <reaction evidence="1">
        <text>ATP + protein L-histidine = ADP + protein N-phospho-L-histidine.</text>
        <dbReference type="EC" id="2.7.13.3"/>
    </reaction>
</comment>
<dbReference type="GO" id="GO:0000155">
    <property type="term" value="F:phosphorelay sensor kinase activity"/>
    <property type="evidence" value="ECO:0007669"/>
    <property type="project" value="InterPro"/>
</dbReference>
<organism evidence="11 12">
    <name type="scientific">Micromonospora polyrhachis</name>
    <dbReference type="NCBI Taxonomy" id="1282883"/>
    <lineage>
        <taxon>Bacteria</taxon>
        <taxon>Bacillati</taxon>
        <taxon>Actinomycetota</taxon>
        <taxon>Actinomycetes</taxon>
        <taxon>Micromonosporales</taxon>
        <taxon>Micromonosporaceae</taxon>
        <taxon>Micromonospora</taxon>
    </lineage>
</organism>
<evidence type="ECO:0000259" key="10">
    <source>
        <dbReference type="SMART" id="SM00387"/>
    </source>
</evidence>
<dbReference type="InterPro" id="IPR050482">
    <property type="entry name" value="Sensor_HK_TwoCompSys"/>
</dbReference>
<dbReference type="InterPro" id="IPR003594">
    <property type="entry name" value="HATPase_dom"/>
</dbReference>
<dbReference type="InterPro" id="IPR036890">
    <property type="entry name" value="HATPase_C_sf"/>
</dbReference>
<proteinExistence type="predicted"/>
<dbReference type="CDD" id="cd16917">
    <property type="entry name" value="HATPase_UhpB-NarQ-NarX-like"/>
    <property type="match status" value="1"/>
</dbReference>
<dbReference type="PANTHER" id="PTHR24421">
    <property type="entry name" value="NITRATE/NITRITE SENSOR PROTEIN NARX-RELATED"/>
    <property type="match status" value="1"/>
</dbReference>
<evidence type="ECO:0000256" key="2">
    <source>
        <dbReference type="ARBA" id="ARBA00012438"/>
    </source>
</evidence>
<dbReference type="SMART" id="SM00387">
    <property type="entry name" value="HATPase_c"/>
    <property type="match status" value="1"/>
</dbReference>
<keyword evidence="12" id="KW-1185">Reference proteome</keyword>
<evidence type="ECO:0000256" key="9">
    <source>
        <dbReference type="SAM" id="Coils"/>
    </source>
</evidence>
<keyword evidence="4" id="KW-0808">Transferase</keyword>
<evidence type="ECO:0000256" key="6">
    <source>
        <dbReference type="ARBA" id="ARBA00022777"/>
    </source>
</evidence>